<proteinExistence type="predicted"/>
<dbReference type="AlphaFoldDB" id="A0A1X6NJG9"/>
<reference evidence="5 6" key="1">
    <citation type="submission" date="2017-03" db="EMBL/GenBank/DDBJ databases">
        <title>WGS assembly of Porphyra umbilicalis.</title>
        <authorList>
            <person name="Brawley S.H."/>
            <person name="Blouin N.A."/>
            <person name="Ficko-Blean E."/>
            <person name="Wheeler G.L."/>
            <person name="Lohr M."/>
            <person name="Goodson H.V."/>
            <person name="Jenkins J.W."/>
            <person name="Blaby-Haas C.E."/>
            <person name="Helliwell K.E."/>
            <person name="Chan C."/>
            <person name="Marriage T."/>
            <person name="Bhattacharya D."/>
            <person name="Klein A.S."/>
            <person name="Badis Y."/>
            <person name="Brodie J."/>
            <person name="Cao Y."/>
            <person name="Collen J."/>
            <person name="Dittami S.M."/>
            <person name="Gachon C.M."/>
            <person name="Green B.R."/>
            <person name="Karpowicz S."/>
            <person name="Kim J.W."/>
            <person name="Kudahl U."/>
            <person name="Lin S."/>
            <person name="Michel G."/>
            <person name="Mittag M."/>
            <person name="Olson B.J."/>
            <person name="Pangilinan J."/>
            <person name="Peng Y."/>
            <person name="Qiu H."/>
            <person name="Shu S."/>
            <person name="Singer J.T."/>
            <person name="Smith A.G."/>
            <person name="Sprecher B.N."/>
            <person name="Wagner V."/>
            <person name="Wang W."/>
            <person name="Wang Z.-Y."/>
            <person name="Yan J."/>
            <person name="Yarish C."/>
            <person name="Zoeuner-Riek S."/>
            <person name="Zhuang Y."/>
            <person name="Zou Y."/>
            <person name="Lindquist E.A."/>
            <person name="Grimwood J."/>
            <person name="Barry K."/>
            <person name="Rokhsar D.S."/>
            <person name="Schmutz J."/>
            <person name="Stiller J.W."/>
            <person name="Grossman A.R."/>
            <person name="Prochnik S.E."/>
        </authorList>
    </citation>
    <scope>NUCLEOTIDE SEQUENCE [LARGE SCALE GENOMIC DNA]</scope>
    <source>
        <strain evidence="5">4086291</strain>
    </source>
</reference>
<comment type="subcellular location">
    <subcellularLocation>
        <location evidence="1">Membrane</location>
    </subcellularLocation>
</comment>
<feature type="compositionally biased region" description="Low complexity" evidence="3">
    <location>
        <begin position="50"/>
        <end position="72"/>
    </location>
</feature>
<feature type="compositionally biased region" description="Low complexity" evidence="3">
    <location>
        <begin position="85"/>
        <end position="99"/>
    </location>
</feature>
<sequence length="412" mass="40406">MEEECKERGRVHEALSSTSRALVGAAVAPLREAKERLLRSDAGEGDEPEAPATAAGALSAPPDVGRASPASGAAGGVPPRPPPAAASVPAIASHTSSTDSDVEAADDAVSRPAAAVGGAPPPTTDGGGTPTASPIGSDTTSDAGGGRGECDDDRVSDSGVSDSTAPTTSSSAPSDGSDGGSGPPPPPALFAPAPGGPVWSGGGPPPPPGLSCPLSDGEPTALPPVALPLPAAAAFNALFGTPAFLYTLYASRGKSSLQVPADWSPDPTTGHPTRTVTYTKALTMRIGPASTRVAEAQTLSAPAGGARLELSMHSLDAPFGGVFRVRMAFTLTDVDGGGASTMAATVGVTFVAAKVGRMTPTGRIERGALTGATDSAAALQAAAVTWVTDAATAAAAASEAAAKRRGERRTAR</sequence>
<keyword evidence="2" id="KW-0472">Membrane</keyword>
<dbReference type="Proteomes" id="UP000218209">
    <property type="component" value="Unassembled WGS sequence"/>
</dbReference>
<evidence type="ECO:0000313" key="6">
    <source>
        <dbReference type="Proteomes" id="UP000218209"/>
    </source>
</evidence>
<dbReference type="PROSITE" id="PS51778">
    <property type="entry name" value="VAST"/>
    <property type="match status" value="1"/>
</dbReference>
<evidence type="ECO:0000256" key="2">
    <source>
        <dbReference type="ARBA" id="ARBA00023136"/>
    </source>
</evidence>
<dbReference type="Pfam" id="PF16016">
    <property type="entry name" value="VASt"/>
    <property type="match status" value="1"/>
</dbReference>
<dbReference type="PANTHER" id="PTHR23319:SF4">
    <property type="entry name" value="GRAM DOMAIN CONTAINING 1B, ISOFORM E"/>
    <property type="match status" value="1"/>
</dbReference>
<feature type="non-terminal residue" evidence="5">
    <location>
        <position position="412"/>
    </location>
</feature>
<evidence type="ECO:0000259" key="4">
    <source>
        <dbReference type="PROSITE" id="PS51778"/>
    </source>
</evidence>
<dbReference type="GO" id="GO:0005886">
    <property type="term" value="C:plasma membrane"/>
    <property type="evidence" value="ECO:0007669"/>
    <property type="project" value="TreeGrafter"/>
</dbReference>
<dbReference type="GO" id="GO:0140268">
    <property type="term" value="C:endoplasmic reticulum-plasma membrane contact site"/>
    <property type="evidence" value="ECO:0007669"/>
    <property type="project" value="TreeGrafter"/>
</dbReference>
<evidence type="ECO:0000313" key="5">
    <source>
        <dbReference type="EMBL" id="OSX68596.1"/>
    </source>
</evidence>
<gene>
    <name evidence="5" type="ORF">BU14_2523s0001</name>
</gene>
<dbReference type="InterPro" id="IPR031968">
    <property type="entry name" value="VASt"/>
</dbReference>
<accession>A0A1X6NJG9</accession>
<feature type="region of interest" description="Disordered" evidence="3">
    <location>
        <begin position="34"/>
        <end position="216"/>
    </location>
</feature>
<name>A0A1X6NJG9_PORUM</name>
<organism evidence="5 6">
    <name type="scientific">Porphyra umbilicalis</name>
    <name type="common">Purple laver</name>
    <name type="synonym">Red alga</name>
    <dbReference type="NCBI Taxonomy" id="2786"/>
    <lineage>
        <taxon>Eukaryota</taxon>
        <taxon>Rhodophyta</taxon>
        <taxon>Bangiophyceae</taxon>
        <taxon>Bangiales</taxon>
        <taxon>Bangiaceae</taxon>
        <taxon>Porphyra</taxon>
    </lineage>
</organism>
<dbReference type="GO" id="GO:0005789">
    <property type="term" value="C:endoplasmic reticulum membrane"/>
    <property type="evidence" value="ECO:0007669"/>
    <property type="project" value="TreeGrafter"/>
</dbReference>
<evidence type="ECO:0000256" key="1">
    <source>
        <dbReference type="ARBA" id="ARBA00004370"/>
    </source>
</evidence>
<protein>
    <recommendedName>
        <fullName evidence="4">VASt domain-containing protein</fullName>
    </recommendedName>
</protein>
<feature type="compositionally biased region" description="Low complexity" evidence="3">
    <location>
        <begin position="157"/>
        <end position="176"/>
    </location>
</feature>
<feature type="domain" description="VASt" evidence="4">
    <location>
        <begin position="218"/>
        <end position="391"/>
    </location>
</feature>
<keyword evidence="6" id="KW-1185">Reference proteome</keyword>
<dbReference type="GO" id="GO:0032366">
    <property type="term" value="P:intracellular sterol transport"/>
    <property type="evidence" value="ECO:0007669"/>
    <property type="project" value="TreeGrafter"/>
</dbReference>
<dbReference type="InterPro" id="IPR051482">
    <property type="entry name" value="Cholesterol_transport"/>
</dbReference>
<evidence type="ECO:0000256" key="3">
    <source>
        <dbReference type="SAM" id="MobiDB-lite"/>
    </source>
</evidence>
<dbReference type="GO" id="GO:0032934">
    <property type="term" value="F:sterol binding"/>
    <property type="evidence" value="ECO:0007669"/>
    <property type="project" value="TreeGrafter"/>
</dbReference>
<dbReference type="GO" id="GO:0120015">
    <property type="term" value="F:sterol transfer activity"/>
    <property type="evidence" value="ECO:0007669"/>
    <property type="project" value="TreeGrafter"/>
</dbReference>
<dbReference type="EMBL" id="KV920313">
    <property type="protein sequence ID" value="OSX68596.1"/>
    <property type="molecule type" value="Genomic_DNA"/>
</dbReference>
<dbReference type="PANTHER" id="PTHR23319">
    <property type="entry name" value="GRAM DOMAIN CONTAINING 1B, ISOFORM E"/>
    <property type="match status" value="1"/>
</dbReference>